<sequence>MPTAELNGIRIGYDVRGSGPLVVLVMGLGSPGRVWQLHQVPALVAAGYRVATFDNRGIGASEPGPPGMTIDDMVADTAALVEHLGGGRAAVVGTSLGARVVQELLLARPELVSRAVVLAGHGRLDATQQALSAGECALHDAGIALPPRYRAAVTALHNLSPRTRADPVAVRDWLDLFEMSDPAAGPGVRAQLALAEFEDRGPAYRAITVPTLVVGFADDQMIPAHLSRELAAAIPGAEYAEVADCGHFGYLERPDEVNALLVGFLGAC</sequence>
<organism evidence="2 3">
    <name type="scientific">Pseudonocardia xinjiangensis</name>
    <dbReference type="NCBI Taxonomy" id="75289"/>
    <lineage>
        <taxon>Bacteria</taxon>
        <taxon>Bacillati</taxon>
        <taxon>Actinomycetota</taxon>
        <taxon>Actinomycetes</taxon>
        <taxon>Pseudonocardiales</taxon>
        <taxon>Pseudonocardiaceae</taxon>
        <taxon>Pseudonocardia</taxon>
    </lineage>
</organism>
<protein>
    <submittedName>
        <fullName evidence="2">Alpha/beta fold hydrolase</fullName>
    </submittedName>
</protein>
<dbReference type="PANTHER" id="PTHR43433">
    <property type="entry name" value="HYDROLASE, ALPHA/BETA FOLD FAMILY PROTEIN"/>
    <property type="match status" value="1"/>
</dbReference>
<dbReference type="InterPro" id="IPR000073">
    <property type="entry name" value="AB_hydrolase_1"/>
</dbReference>
<dbReference type="PANTHER" id="PTHR43433:SF5">
    <property type="entry name" value="AB HYDROLASE-1 DOMAIN-CONTAINING PROTEIN"/>
    <property type="match status" value="1"/>
</dbReference>
<dbReference type="InterPro" id="IPR029058">
    <property type="entry name" value="AB_hydrolase_fold"/>
</dbReference>
<keyword evidence="3" id="KW-1185">Reference proteome</keyword>
<dbReference type="PRINTS" id="PR00111">
    <property type="entry name" value="ABHYDROLASE"/>
</dbReference>
<dbReference type="EMBL" id="JAAXKY010000096">
    <property type="protein sequence ID" value="NMH80291.1"/>
    <property type="molecule type" value="Genomic_DNA"/>
</dbReference>
<keyword evidence="2" id="KW-0378">Hydrolase</keyword>
<dbReference type="SUPFAM" id="SSF53474">
    <property type="entry name" value="alpha/beta-Hydrolases"/>
    <property type="match status" value="1"/>
</dbReference>
<proteinExistence type="predicted"/>
<evidence type="ECO:0000259" key="1">
    <source>
        <dbReference type="Pfam" id="PF00561"/>
    </source>
</evidence>
<evidence type="ECO:0000313" key="2">
    <source>
        <dbReference type="EMBL" id="NMH80291.1"/>
    </source>
</evidence>
<dbReference type="Gene3D" id="3.40.50.1820">
    <property type="entry name" value="alpha/beta hydrolase"/>
    <property type="match status" value="1"/>
</dbReference>
<dbReference type="InterPro" id="IPR050471">
    <property type="entry name" value="AB_hydrolase"/>
</dbReference>
<reference evidence="2 3" key="1">
    <citation type="submission" date="2020-04" db="EMBL/GenBank/DDBJ databases">
        <authorList>
            <person name="Klaysubun C."/>
            <person name="Duangmal K."/>
            <person name="Lipun K."/>
        </authorList>
    </citation>
    <scope>NUCLEOTIDE SEQUENCE [LARGE SCALE GENOMIC DNA]</scope>
    <source>
        <strain evidence="2 3">JCM 11839</strain>
    </source>
</reference>
<evidence type="ECO:0000313" key="3">
    <source>
        <dbReference type="Proteomes" id="UP001296706"/>
    </source>
</evidence>
<dbReference type="Proteomes" id="UP001296706">
    <property type="component" value="Unassembled WGS sequence"/>
</dbReference>
<feature type="domain" description="AB hydrolase-1" evidence="1">
    <location>
        <begin position="20"/>
        <end position="254"/>
    </location>
</feature>
<gene>
    <name evidence="2" type="ORF">HF577_24790</name>
</gene>
<name>A0ABX1RM59_9PSEU</name>
<dbReference type="GO" id="GO:0016787">
    <property type="term" value="F:hydrolase activity"/>
    <property type="evidence" value="ECO:0007669"/>
    <property type="project" value="UniProtKB-KW"/>
</dbReference>
<dbReference type="RefSeq" id="WP_169398347.1">
    <property type="nucleotide sequence ID" value="NZ_BAAAJH010000008.1"/>
</dbReference>
<dbReference type="Pfam" id="PF00561">
    <property type="entry name" value="Abhydrolase_1"/>
    <property type="match status" value="1"/>
</dbReference>
<accession>A0ABX1RM59</accession>
<comment type="caution">
    <text evidence="2">The sequence shown here is derived from an EMBL/GenBank/DDBJ whole genome shotgun (WGS) entry which is preliminary data.</text>
</comment>